<protein>
    <submittedName>
        <fullName evidence="1">Uncharacterized protein</fullName>
    </submittedName>
</protein>
<accession>A0ABD5LV51</accession>
<reference evidence="1" key="1">
    <citation type="submission" date="2021-05" db="EMBL/GenBank/DDBJ databases">
        <title>First report of NDM-5 and VEB-6 producing Proteus mirabilis isolated from blood of a sepsis patient in Kolkata, India.</title>
        <authorList>
            <person name="Halder G."/>
            <person name="Chaudhuri B."/>
            <person name="Dutta S."/>
        </authorList>
    </citation>
    <scope>NUCLEOTIDE SEQUENCE [LARGE SCALE GENOMIC DNA]</scope>
    <source>
        <strain evidence="1">7049</strain>
    </source>
</reference>
<sequence length="93" mass="10391">MHLNPLKISISPSSLPCTQPLTCIEYEDLKDGMLDMINRNSNILPTVVDEFNQQDPLNAPIMVGEVVVGHIIGLIPVVGGTFKNYFRAFWPHE</sequence>
<dbReference type="AlphaFoldDB" id="A0ABD5LV51"/>
<evidence type="ECO:0000313" key="1">
    <source>
        <dbReference type="EMBL" id="MEY2345240.1"/>
    </source>
</evidence>
<name>A0ABD5LV51_PROMI</name>
<gene>
    <name evidence="1" type="ORF">I3679_019970</name>
</gene>
<comment type="caution">
    <text evidence="1">The sequence shown here is derived from an EMBL/GenBank/DDBJ whole genome shotgun (WGS) entry which is preliminary data.</text>
</comment>
<organism evidence="1">
    <name type="scientific">Proteus mirabilis</name>
    <dbReference type="NCBI Taxonomy" id="584"/>
    <lineage>
        <taxon>Bacteria</taxon>
        <taxon>Pseudomonadati</taxon>
        <taxon>Pseudomonadota</taxon>
        <taxon>Gammaproteobacteria</taxon>
        <taxon>Enterobacterales</taxon>
        <taxon>Morganellaceae</taxon>
        <taxon>Proteus</taxon>
    </lineage>
</organism>
<dbReference type="EMBL" id="JADQCH020000002">
    <property type="protein sequence ID" value="MEY2345240.1"/>
    <property type="molecule type" value="Genomic_DNA"/>
</dbReference>
<proteinExistence type="predicted"/>